<proteinExistence type="predicted"/>
<feature type="transmembrane region" description="Helical" evidence="1">
    <location>
        <begin position="28"/>
        <end position="47"/>
    </location>
</feature>
<sequence>MLHGHDVFDDTGIEPEAVSVHDADDVLYGAYGEIVVMVFDIGVYLFIDELGIVDKDKISFYLILVQYFTDGTFVAACDLDIIEKEAAFSVQKLTVYVIGVIGDKAEPLLVIQIAVVLGIGLLPVYLGFDAGIFAVFE</sequence>
<dbReference type="AlphaFoldDB" id="A0A380CG55"/>
<accession>A0A380CG55</accession>
<dbReference type="EMBL" id="UGYW01000002">
    <property type="protein sequence ID" value="SUJ19399.1"/>
    <property type="molecule type" value="Genomic_DNA"/>
</dbReference>
<dbReference type="Proteomes" id="UP000254893">
    <property type="component" value="Unassembled WGS sequence"/>
</dbReference>
<organism evidence="2 3">
    <name type="scientific">Sphingobacterium spiritivorum</name>
    <name type="common">Flavobacterium spiritivorum</name>
    <dbReference type="NCBI Taxonomy" id="258"/>
    <lineage>
        <taxon>Bacteria</taxon>
        <taxon>Pseudomonadati</taxon>
        <taxon>Bacteroidota</taxon>
        <taxon>Sphingobacteriia</taxon>
        <taxon>Sphingobacteriales</taxon>
        <taxon>Sphingobacteriaceae</taxon>
        <taxon>Sphingobacterium</taxon>
    </lineage>
</organism>
<reference evidence="2 3" key="1">
    <citation type="submission" date="2018-06" db="EMBL/GenBank/DDBJ databases">
        <authorList>
            <consortium name="Pathogen Informatics"/>
            <person name="Doyle S."/>
        </authorList>
    </citation>
    <scope>NUCLEOTIDE SEQUENCE [LARGE SCALE GENOMIC DNA]</scope>
    <source>
        <strain evidence="2 3">NCTC11388</strain>
    </source>
</reference>
<keyword evidence="1" id="KW-1133">Transmembrane helix</keyword>
<evidence type="ECO:0000313" key="3">
    <source>
        <dbReference type="Proteomes" id="UP000254893"/>
    </source>
</evidence>
<evidence type="ECO:0000313" key="2">
    <source>
        <dbReference type="EMBL" id="SUJ19399.1"/>
    </source>
</evidence>
<gene>
    <name evidence="2" type="ORF">NCTC11388_02887</name>
</gene>
<evidence type="ECO:0000256" key="1">
    <source>
        <dbReference type="SAM" id="Phobius"/>
    </source>
</evidence>
<feature type="transmembrane region" description="Helical" evidence="1">
    <location>
        <begin position="108"/>
        <end position="128"/>
    </location>
</feature>
<name>A0A380CG55_SPHSI</name>
<keyword evidence="1" id="KW-0812">Transmembrane</keyword>
<protein>
    <submittedName>
        <fullName evidence="2">Uncharacterized protein</fullName>
    </submittedName>
</protein>
<keyword evidence="1" id="KW-0472">Membrane</keyword>